<dbReference type="Proteomes" id="UP000250003">
    <property type="component" value="Chromosome"/>
</dbReference>
<keyword evidence="7" id="KW-1185">Reference proteome</keyword>
<keyword evidence="1" id="KW-0418">Kinase</keyword>
<evidence type="ECO:0000256" key="2">
    <source>
        <dbReference type="ARBA" id="ARBA00023012"/>
    </source>
</evidence>
<evidence type="ECO:0000259" key="5">
    <source>
        <dbReference type="PROSITE" id="PS50109"/>
    </source>
</evidence>
<evidence type="ECO:0000256" key="1">
    <source>
        <dbReference type="ARBA" id="ARBA00022777"/>
    </source>
</evidence>
<evidence type="ECO:0000256" key="4">
    <source>
        <dbReference type="SAM" id="Phobius"/>
    </source>
</evidence>
<dbReference type="OrthoDB" id="9809348at2"/>
<reference evidence="7" key="1">
    <citation type="submission" date="2018-06" db="EMBL/GenBank/DDBJ databases">
        <title>Description of Blautia argi sp. nov., a new anaerobic isolated from dog feces.</title>
        <authorList>
            <person name="Chang Y.-H."/>
            <person name="Paek J."/>
            <person name="Shin Y."/>
        </authorList>
    </citation>
    <scope>NUCLEOTIDE SEQUENCE [LARGE SCALE GENOMIC DNA]</scope>
    <source>
        <strain evidence="7">KCTC 15426</strain>
    </source>
</reference>
<protein>
    <recommendedName>
        <fullName evidence="5">Histidine kinase domain-containing protein</fullName>
    </recommendedName>
</protein>
<sequence>MRRSLHFDSMVVRILVTVLSGIFIAILLVTAIIINVSEKIFVDTYGKSQEQVFQRIENELNGFHEDLMKMTDAINSSWYLKMYLQNQIENPSLEFQIAYKAKEDMDRAIPSEKNNFSVLALSKEGKSYVSKAERITIPVEEILASKAVKAAMEKPESVSYVFLEQGYTSTTKKSPTIMMVRALKSPGNKEAYGVTLVSMKEEELSRYYEYFTSENAEFYLVNKQGIIISSSEKEKLNAKLEETDSPMHTVLKKELPYYQLEAYGIINNEKALGDLYDVPQLWIVCLGIMLTAAVVIVILVKQTTSPLSKVIKQMSNAKKVRFDEHMKLGGTWEVKELEITYNSMIDDLNRYIEELMAIQKEKRKAEISALQMQINPHYIYNTLASIKWLIFQGETEKSVKTIDAFIALLRNTISNTDEYITVEQEIENLKNYVLINNTRYGDKVQVEYFVTFGCEEYKIPKMLLQPFVENAFFHAFPCERQGNIQILVRKTGKNLQIQVADDGVGMKQDRLAGLMDKDSKKEHFSGIGINNVDDRLRLIYGEKYGIQIESEENRGTTITLLIPLEE</sequence>
<dbReference type="Gene3D" id="6.10.340.10">
    <property type="match status" value="1"/>
</dbReference>
<evidence type="ECO:0000313" key="7">
    <source>
        <dbReference type="Proteomes" id="UP000250003"/>
    </source>
</evidence>
<feature type="transmembrane region" description="Helical" evidence="4">
    <location>
        <begin position="12"/>
        <end position="34"/>
    </location>
</feature>
<feature type="domain" description="Histidine kinase" evidence="5">
    <location>
        <begin position="463"/>
        <end position="566"/>
    </location>
</feature>
<dbReference type="GO" id="GO:0000155">
    <property type="term" value="F:phosphorelay sensor kinase activity"/>
    <property type="evidence" value="ECO:0007669"/>
    <property type="project" value="InterPro"/>
</dbReference>
<dbReference type="PANTHER" id="PTHR34220">
    <property type="entry name" value="SENSOR HISTIDINE KINASE YPDA"/>
    <property type="match status" value="1"/>
</dbReference>
<dbReference type="RefSeq" id="WP_111920550.1">
    <property type="nucleotide sequence ID" value="NZ_CP030280.1"/>
</dbReference>
<keyword evidence="2" id="KW-0902">Two-component regulatory system</keyword>
<evidence type="ECO:0000313" key="6">
    <source>
        <dbReference type="EMBL" id="AWY99105.1"/>
    </source>
</evidence>
<dbReference type="InterPro" id="IPR050640">
    <property type="entry name" value="Bact_2-comp_sensor_kinase"/>
</dbReference>
<dbReference type="Gene3D" id="3.30.565.10">
    <property type="entry name" value="Histidine kinase-like ATPase, C-terminal domain"/>
    <property type="match status" value="1"/>
</dbReference>
<dbReference type="GO" id="GO:0016020">
    <property type="term" value="C:membrane"/>
    <property type="evidence" value="ECO:0007669"/>
    <property type="project" value="InterPro"/>
</dbReference>
<dbReference type="EMBL" id="CP030280">
    <property type="protein sequence ID" value="AWY99105.1"/>
    <property type="molecule type" value="Genomic_DNA"/>
</dbReference>
<proteinExistence type="predicted"/>
<keyword evidence="3" id="KW-0175">Coiled coil</keyword>
<keyword evidence="1" id="KW-0808">Transferase</keyword>
<dbReference type="InterPro" id="IPR003594">
    <property type="entry name" value="HATPase_dom"/>
</dbReference>
<organism evidence="6 7">
    <name type="scientific">Blautia argi</name>
    <dbReference type="NCBI Taxonomy" id="1912897"/>
    <lineage>
        <taxon>Bacteria</taxon>
        <taxon>Bacillati</taxon>
        <taxon>Bacillota</taxon>
        <taxon>Clostridia</taxon>
        <taxon>Lachnospirales</taxon>
        <taxon>Lachnospiraceae</taxon>
        <taxon>Blautia</taxon>
    </lineage>
</organism>
<dbReference type="Pfam" id="PF06580">
    <property type="entry name" value="His_kinase"/>
    <property type="match status" value="1"/>
</dbReference>
<dbReference type="KEGG" id="blau:DQQ01_14360"/>
<keyword evidence="4" id="KW-1133">Transmembrane helix</keyword>
<dbReference type="InterPro" id="IPR005467">
    <property type="entry name" value="His_kinase_dom"/>
</dbReference>
<gene>
    <name evidence="6" type="ORF">DQQ01_14360</name>
</gene>
<feature type="coiled-coil region" evidence="3">
    <location>
        <begin position="334"/>
        <end position="368"/>
    </location>
</feature>
<dbReference type="PANTHER" id="PTHR34220:SF7">
    <property type="entry name" value="SENSOR HISTIDINE KINASE YPDA"/>
    <property type="match status" value="1"/>
</dbReference>
<keyword evidence="4" id="KW-0812">Transmembrane</keyword>
<evidence type="ECO:0000256" key="3">
    <source>
        <dbReference type="SAM" id="Coils"/>
    </source>
</evidence>
<dbReference type="AlphaFoldDB" id="A0A2Z4UDE2"/>
<name>A0A2Z4UDE2_9FIRM</name>
<dbReference type="InterPro" id="IPR010559">
    <property type="entry name" value="Sig_transdc_His_kin_internal"/>
</dbReference>
<feature type="transmembrane region" description="Helical" evidence="4">
    <location>
        <begin position="281"/>
        <end position="300"/>
    </location>
</feature>
<dbReference type="PROSITE" id="PS50109">
    <property type="entry name" value="HIS_KIN"/>
    <property type="match status" value="1"/>
</dbReference>
<dbReference type="SUPFAM" id="SSF55874">
    <property type="entry name" value="ATPase domain of HSP90 chaperone/DNA topoisomerase II/histidine kinase"/>
    <property type="match status" value="1"/>
</dbReference>
<dbReference type="InterPro" id="IPR036890">
    <property type="entry name" value="HATPase_C_sf"/>
</dbReference>
<dbReference type="Pfam" id="PF02518">
    <property type="entry name" value="HATPase_c"/>
    <property type="match status" value="1"/>
</dbReference>
<accession>A0A2Z4UDE2</accession>
<keyword evidence="4" id="KW-0472">Membrane</keyword>